<dbReference type="PANTHER" id="PTHR30093:SF47">
    <property type="entry name" value="TYPE IV PILUS NON-CORE MINOR PILIN PILE"/>
    <property type="match status" value="1"/>
</dbReference>
<sequence length="145" mass="15513">MKKISTFRLRSAGFTLIELMITVAIIGILAAVALPSYNEYIQRSHRANARNTLIQAGQWMERAATSTGSYPTGTNIPSGILTVEGGRYTVAATVSTASTYTFTATRATGTGQASDICGDFRIDQANRRTILNNSAGTTPADCWGR</sequence>
<dbReference type="Pfam" id="PF16732">
    <property type="entry name" value="ComP_DUS"/>
    <property type="match status" value="1"/>
</dbReference>
<gene>
    <name evidence="2" type="ORF">ABLV49_06335</name>
</gene>
<protein>
    <submittedName>
        <fullName evidence="2">Type IV pilin protein</fullName>
    </submittedName>
</protein>
<dbReference type="NCBIfam" id="TIGR02532">
    <property type="entry name" value="IV_pilin_GFxxxE"/>
    <property type="match status" value="1"/>
</dbReference>
<dbReference type="InterPro" id="IPR031982">
    <property type="entry name" value="PilE-like"/>
</dbReference>
<accession>A0AAU7LUN1</accession>
<evidence type="ECO:0000256" key="1">
    <source>
        <dbReference type="SAM" id="Phobius"/>
    </source>
</evidence>
<keyword evidence="1" id="KW-0812">Transmembrane</keyword>
<organism evidence="2">
    <name type="scientific">Polaromonas hydrogenivorans</name>
    <dbReference type="NCBI Taxonomy" id="335476"/>
    <lineage>
        <taxon>Bacteria</taxon>
        <taxon>Pseudomonadati</taxon>
        <taxon>Pseudomonadota</taxon>
        <taxon>Betaproteobacteria</taxon>
        <taxon>Burkholderiales</taxon>
        <taxon>Comamonadaceae</taxon>
        <taxon>Polaromonas</taxon>
    </lineage>
</organism>
<dbReference type="InterPro" id="IPR012902">
    <property type="entry name" value="N_methyl_site"/>
</dbReference>
<keyword evidence="1" id="KW-1133">Transmembrane helix</keyword>
<evidence type="ECO:0000313" key="2">
    <source>
        <dbReference type="EMBL" id="XBP71412.1"/>
    </source>
</evidence>
<dbReference type="SUPFAM" id="SSF54523">
    <property type="entry name" value="Pili subunits"/>
    <property type="match status" value="1"/>
</dbReference>
<dbReference type="Pfam" id="PF07963">
    <property type="entry name" value="N_methyl"/>
    <property type="match status" value="1"/>
</dbReference>
<feature type="transmembrane region" description="Helical" evidence="1">
    <location>
        <begin position="12"/>
        <end position="34"/>
    </location>
</feature>
<dbReference type="Gene3D" id="3.30.700.10">
    <property type="entry name" value="Glycoprotein, Type 4 Pilin"/>
    <property type="match status" value="1"/>
</dbReference>
<dbReference type="AlphaFoldDB" id="A0AAU7LUN1"/>
<dbReference type="GO" id="GO:0043683">
    <property type="term" value="P:type IV pilus assembly"/>
    <property type="evidence" value="ECO:0007669"/>
    <property type="project" value="InterPro"/>
</dbReference>
<dbReference type="InterPro" id="IPR045584">
    <property type="entry name" value="Pilin-like"/>
</dbReference>
<dbReference type="PANTHER" id="PTHR30093">
    <property type="entry name" value="GENERAL SECRETION PATHWAY PROTEIN G"/>
    <property type="match status" value="1"/>
</dbReference>
<dbReference type="PROSITE" id="PS00409">
    <property type="entry name" value="PROKAR_NTER_METHYL"/>
    <property type="match status" value="1"/>
</dbReference>
<dbReference type="EMBL" id="CP157675">
    <property type="protein sequence ID" value="XBP71412.1"/>
    <property type="molecule type" value="Genomic_DNA"/>
</dbReference>
<dbReference type="RefSeq" id="WP_349280790.1">
    <property type="nucleotide sequence ID" value="NZ_CBCSCU010000001.1"/>
</dbReference>
<keyword evidence="1" id="KW-0472">Membrane</keyword>
<reference evidence="2" key="1">
    <citation type="submission" date="2024-05" db="EMBL/GenBank/DDBJ databases">
        <authorList>
            <person name="Bunk B."/>
            <person name="Swiderski J."/>
            <person name="Sproer C."/>
            <person name="Thiel V."/>
        </authorList>
    </citation>
    <scope>NUCLEOTIDE SEQUENCE</scope>
    <source>
        <strain evidence="2">DSM 17735</strain>
    </source>
</reference>
<name>A0AAU7LUN1_9BURK</name>
<proteinExistence type="predicted"/>